<dbReference type="Proteomes" id="UP000325780">
    <property type="component" value="Unassembled WGS sequence"/>
</dbReference>
<organism evidence="1 2">
    <name type="scientific">Aspergillus avenaceus</name>
    <dbReference type="NCBI Taxonomy" id="36643"/>
    <lineage>
        <taxon>Eukaryota</taxon>
        <taxon>Fungi</taxon>
        <taxon>Dikarya</taxon>
        <taxon>Ascomycota</taxon>
        <taxon>Pezizomycotina</taxon>
        <taxon>Eurotiomycetes</taxon>
        <taxon>Eurotiomycetidae</taxon>
        <taxon>Eurotiales</taxon>
        <taxon>Aspergillaceae</taxon>
        <taxon>Aspergillus</taxon>
        <taxon>Aspergillus subgen. Circumdati</taxon>
    </lineage>
</organism>
<dbReference type="EMBL" id="ML742068">
    <property type="protein sequence ID" value="KAE8151588.1"/>
    <property type="molecule type" value="Genomic_DNA"/>
</dbReference>
<proteinExistence type="predicted"/>
<dbReference type="InterPro" id="IPR036047">
    <property type="entry name" value="F-box-like_dom_sf"/>
</dbReference>
<dbReference type="AlphaFoldDB" id="A0A5N6TYX8"/>
<gene>
    <name evidence="1" type="ORF">BDV25DRAFT_171350</name>
</gene>
<dbReference type="SUPFAM" id="SSF81383">
    <property type="entry name" value="F-box domain"/>
    <property type="match status" value="1"/>
</dbReference>
<evidence type="ECO:0000313" key="1">
    <source>
        <dbReference type="EMBL" id="KAE8151588.1"/>
    </source>
</evidence>
<accession>A0A5N6TYX8</accession>
<protein>
    <recommendedName>
        <fullName evidence="3">F-box domain-containing protein</fullName>
    </recommendedName>
</protein>
<evidence type="ECO:0000313" key="2">
    <source>
        <dbReference type="Proteomes" id="UP000325780"/>
    </source>
</evidence>
<name>A0A5N6TYX8_ASPAV</name>
<reference evidence="1 2" key="1">
    <citation type="submission" date="2019-04" db="EMBL/GenBank/DDBJ databases">
        <title>Friends and foes A comparative genomics study of 23 Aspergillus species from section Flavi.</title>
        <authorList>
            <consortium name="DOE Joint Genome Institute"/>
            <person name="Kjaerbolling I."/>
            <person name="Vesth T."/>
            <person name="Frisvad J.C."/>
            <person name="Nybo J.L."/>
            <person name="Theobald S."/>
            <person name="Kildgaard S."/>
            <person name="Isbrandt T."/>
            <person name="Kuo A."/>
            <person name="Sato A."/>
            <person name="Lyhne E.K."/>
            <person name="Kogle M.E."/>
            <person name="Wiebenga A."/>
            <person name="Kun R.S."/>
            <person name="Lubbers R.J."/>
            <person name="Makela M.R."/>
            <person name="Barry K."/>
            <person name="Chovatia M."/>
            <person name="Clum A."/>
            <person name="Daum C."/>
            <person name="Haridas S."/>
            <person name="He G."/>
            <person name="LaButti K."/>
            <person name="Lipzen A."/>
            <person name="Mondo S."/>
            <person name="Riley R."/>
            <person name="Salamov A."/>
            <person name="Simmons B.A."/>
            <person name="Magnuson J.K."/>
            <person name="Henrissat B."/>
            <person name="Mortensen U.H."/>
            <person name="Larsen T.O."/>
            <person name="Devries R.P."/>
            <person name="Grigoriev I.V."/>
            <person name="Machida M."/>
            <person name="Baker S.E."/>
            <person name="Andersen M.R."/>
        </authorList>
    </citation>
    <scope>NUCLEOTIDE SEQUENCE [LARGE SCALE GENOMIC DNA]</scope>
    <source>
        <strain evidence="1 2">IBT 18842</strain>
    </source>
</reference>
<sequence length="336" mass="38181">MGSWTREKHTTGRCHLLELPAELLIGIASYLAVVPRACLAMTCKRLFAVEAVSLKSQSLCFDQDFAPVFQHYRNNHTFRSDRWQLIISLEDQRWLACSRCLKLHPQSSFSMRERNRPPNDRLCNLGPLAGIVGLCPCMKMTFRDKIDLVELLQVRERAMTALATQCGPIMRDFCWHSCVTNYASTEMKVELYPELDSNNMLNIRTNYQLRVVKGRLGTKEYITPRLGCPHRSLDLWLTSVCQTDLCPRCGTPCTMASRISACDRCKTSMQCTLKQPTTGGEQDGRVVYLFSTERCIGRGDISMPDQGWAIQRSHPADSSVYRDGCGEFCPWVLHGH</sequence>
<dbReference type="OrthoDB" id="3766406at2759"/>
<keyword evidence="2" id="KW-1185">Reference proteome</keyword>
<evidence type="ECO:0008006" key="3">
    <source>
        <dbReference type="Google" id="ProtNLM"/>
    </source>
</evidence>